<accession>E9FY05</accession>
<dbReference type="GO" id="GO:0008270">
    <property type="term" value="F:zinc ion binding"/>
    <property type="evidence" value="ECO:0007669"/>
    <property type="project" value="UniProtKB-KW"/>
</dbReference>
<feature type="domain" description="RING-type" evidence="5">
    <location>
        <begin position="342"/>
        <end position="384"/>
    </location>
</feature>
<dbReference type="KEGG" id="dpx:DAPPUDRAFT_305739"/>
<evidence type="ECO:0000313" key="6">
    <source>
        <dbReference type="EMBL" id="EFX88197.1"/>
    </source>
</evidence>
<dbReference type="GO" id="GO:0004842">
    <property type="term" value="F:ubiquitin-protein transferase activity"/>
    <property type="evidence" value="ECO:0007669"/>
    <property type="project" value="InterPro"/>
</dbReference>
<keyword evidence="2" id="KW-0862">Zinc</keyword>
<dbReference type="InterPro" id="IPR042494">
    <property type="entry name" value="RNF103"/>
</dbReference>
<reference evidence="6 7" key="1">
    <citation type="journal article" date="2011" name="Science">
        <title>The ecoresponsive genome of Daphnia pulex.</title>
        <authorList>
            <person name="Colbourne J.K."/>
            <person name="Pfrender M.E."/>
            <person name="Gilbert D."/>
            <person name="Thomas W.K."/>
            <person name="Tucker A."/>
            <person name="Oakley T.H."/>
            <person name="Tokishita S."/>
            <person name="Aerts A."/>
            <person name="Arnold G.J."/>
            <person name="Basu M.K."/>
            <person name="Bauer D.J."/>
            <person name="Caceres C.E."/>
            <person name="Carmel L."/>
            <person name="Casola C."/>
            <person name="Choi J.H."/>
            <person name="Detter J.C."/>
            <person name="Dong Q."/>
            <person name="Dusheyko S."/>
            <person name="Eads B.D."/>
            <person name="Frohlich T."/>
            <person name="Geiler-Samerotte K.A."/>
            <person name="Gerlach D."/>
            <person name="Hatcher P."/>
            <person name="Jogdeo S."/>
            <person name="Krijgsveld J."/>
            <person name="Kriventseva E.V."/>
            <person name="Kultz D."/>
            <person name="Laforsch C."/>
            <person name="Lindquist E."/>
            <person name="Lopez J."/>
            <person name="Manak J.R."/>
            <person name="Muller J."/>
            <person name="Pangilinan J."/>
            <person name="Patwardhan R.P."/>
            <person name="Pitluck S."/>
            <person name="Pritham E.J."/>
            <person name="Rechtsteiner A."/>
            <person name="Rho M."/>
            <person name="Rogozin I.B."/>
            <person name="Sakarya O."/>
            <person name="Salamov A."/>
            <person name="Schaack S."/>
            <person name="Shapiro H."/>
            <person name="Shiga Y."/>
            <person name="Skalitzky C."/>
            <person name="Smith Z."/>
            <person name="Souvorov A."/>
            <person name="Sung W."/>
            <person name="Tang Z."/>
            <person name="Tsuchiya D."/>
            <person name="Tu H."/>
            <person name="Vos H."/>
            <person name="Wang M."/>
            <person name="Wolf Y.I."/>
            <person name="Yamagata H."/>
            <person name="Yamada T."/>
            <person name="Ye Y."/>
            <person name="Shaw J.R."/>
            <person name="Andrews J."/>
            <person name="Crease T.J."/>
            <person name="Tang H."/>
            <person name="Lucas S.M."/>
            <person name="Robertson H.M."/>
            <person name="Bork P."/>
            <person name="Koonin E.V."/>
            <person name="Zdobnov E.M."/>
            <person name="Grigoriev I.V."/>
            <person name="Lynch M."/>
            <person name="Boore J.L."/>
        </authorList>
    </citation>
    <scope>NUCLEOTIDE SEQUENCE [LARGE SCALE GENOMIC DNA]</scope>
</reference>
<dbReference type="PROSITE" id="PS50089">
    <property type="entry name" value="ZF_RING_2"/>
    <property type="match status" value="1"/>
</dbReference>
<evidence type="ECO:0000256" key="1">
    <source>
        <dbReference type="ARBA" id="ARBA00022771"/>
    </source>
</evidence>
<dbReference type="EMBL" id="GL732526">
    <property type="protein sequence ID" value="EFX88197.1"/>
    <property type="molecule type" value="Genomic_DNA"/>
</dbReference>
<protein>
    <recommendedName>
        <fullName evidence="5">RING-type domain-containing protein</fullName>
    </recommendedName>
</protein>
<evidence type="ECO:0000256" key="4">
    <source>
        <dbReference type="SAM" id="Phobius"/>
    </source>
</evidence>
<dbReference type="OrthoDB" id="21204at2759"/>
<feature type="transmembrane region" description="Helical" evidence="4">
    <location>
        <begin position="170"/>
        <end position="192"/>
    </location>
</feature>
<dbReference type="GO" id="GO:0016567">
    <property type="term" value="P:protein ubiquitination"/>
    <property type="evidence" value="ECO:0007669"/>
    <property type="project" value="InterPro"/>
</dbReference>
<dbReference type="Pfam" id="PF13639">
    <property type="entry name" value="zf-RING_2"/>
    <property type="match status" value="1"/>
</dbReference>
<dbReference type="CDD" id="cd16473">
    <property type="entry name" value="RING-H2_RNF103"/>
    <property type="match status" value="1"/>
</dbReference>
<evidence type="ECO:0000259" key="5">
    <source>
        <dbReference type="PROSITE" id="PS50089"/>
    </source>
</evidence>
<keyword evidence="4" id="KW-1133">Transmembrane helix</keyword>
<dbReference type="InterPro" id="IPR001841">
    <property type="entry name" value="Znf_RING"/>
</dbReference>
<dbReference type="Gene3D" id="3.30.40.10">
    <property type="entry name" value="Zinc/RING finger domain, C3HC4 (zinc finger)"/>
    <property type="match status" value="1"/>
</dbReference>
<evidence type="ECO:0000256" key="3">
    <source>
        <dbReference type="PROSITE-ProRule" id="PRU00175"/>
    </source>
</evidence>
<organism evidence="6 7">
    <name type="scientific">Daphnia pulex</name>
    <name type="common">Water flea</name>
    <dbReference type="NCBI Taxonomy" id="6669"/>
    <lineage>
        <taxon>Eukaryota</taxon>
        <taxon>Metazoa</taxon>
        <taxon>Ecdysozoa</taxon>
        <taxon>Arthropoda</taxon>
        <taxon>Crustacea</taxon>
        <taxon>Branchiopoda</taxon>
        <taxon>Diplostraca</taxon>
        <taxon>Cladocera</taxon>
        <taxon>Anomopoda</taxon>
        <taxon>Daphniidae</taxon>
        <taxon>Daphnia</taxon>
    </lineage>
</organism>
<keyword evidence="4" id="KW-0472">Membrane</keyword>
<dbReference type="InParanoid" id="E9FY05"/>
<dbReference type="SUPFAM" id="SSF57850">
    <property type="entry name" value="RING/U-box"/>
    <property type="match status" value="1"/>
</dbReference>
<sequence>MEFGWNSTSENFLDKVYPSRANDTKSFLVHTLQTNYSGSCLEKTSAYPDAFGCDALPTKEDFLASSPSEIKSQVILKSDLLKFSSMVINALTILDIVLSRRTKPWRFLLRVLYRVGRSNLKWGLLWAAFQLWSHFEGDKATDIIEIDIEKMPFATAVSQMQQVWTALQSYPMLLALTFFIYNLAVSWIVHLLKRRNDNHNVMTANETDVRQVTTNVTNGATNVRRRILSRWSLLIDCFFRPLSFDTAHSLMDFELDENVEQLIERLALPNLWLTPTVPTDYLKYLPVWRFEGCIAGESPRLDYSSAQSYADAAADNCHSVANRLWNDDQPPSTMKWIPSADCAICLDKYRVTVDVCGLPCGHQFHHDCIMVWLQRDNHHCPICRWPAYQNKYLSI</sequence>
<dbReference type="STRING" id="6669.E9FY05"/>
<dbReference type="AlphaFoldDB" id="E9FY05"/>
<keyword evidence="7" id="KW-1185">Reference proteome</keyword>
<gene>
    <name evidence="6" type="ORF">DAPPUDRAFT_305739</name>
</gene>
<evidence type="ECO:0000313" key="7">
    <source>
        <dbReference type="Proteomes" id="UP000000305"/>
    </source>
</evidence>
<dbReference type="PANTHER" id="PTHR15302">
    <property type="entry name" value="E3 UBIQUITIN-PROTEIN LIGASE RNF103"/>
    <property type="match status" value="1"/>
</dbReference>
<dbReference type="eggNOG" id="KOG0800">
    <property type="taxonomic scope" value="Eukaryota"/>
</dbReference>
<dbReference type="SMART" id="SM00184">
    <property type="entry name" value="RING"/>
    <property type="match status" value="1"/>
</dbReference>
<dbReference type="HOGENOM" id="CLU_698815_0_0_1"/>
<keyword evidence="1 3" id="KW-0863">Zinc-finger</keyword>
<proteinExistence type="predicted"/>
<dbReference type="Proteomes" id="UP000000305">
    <property type="component" value="Unassembled WGS sequence"/>
</dbReference>
<dbReference type="PANTHER" id="PTHR15302:SF0">
    <property type="entry name" value="E3 UBIQUITIN-PROTEIN LIGASE RNF103"/>
    <property type="match status" value="1"/>
</dbReference>
<evidence type="ECO:0000256" key="2">
    <source>
        <dbReference type="ARBA" id="ARBA00022833"/>
    </source>
</evidence>
<keyword evidence="1 3" id="KW-0479">Metal-binding</keyword>
<keyword evidence="4" id="KW-0812">Transmembrane</keyword>
<name>E9FY05_DAPPU</name>
<dbReference type="InterPro" id="IPR013083">
    <property type="entry name" value="Znf_RING/FYVE/PHD"/>
</dbReference>